<keyword evidence="2" id="KW-1185">Reference proteome</keyword>
<dbReference type="EMBL" id="CM056743">
    <property type="protein sequence ID" value="KAJ8672241.1"/>
    <property type="molecule type" value="Genomic_DNA"/>
</dbReference>
<evidence type="ECO:0000313" key="2">
    <source>
        <dbReference type="Proteomes" id="UP001239111"/>
    </source>
</evidence>
<dbReference type="Proteomes" id="UP001239111">
    <property type="component" value="Chromosome 3"/>
</dbReference>
<proteinExistence type="predicted"/>
<protein>
    <submittedName>
        <fullName evidence="1">Uncharacterized protein</fullName>
    </submittedName>
</protein>
<name>A0ACC2NMV2_9HYME</name>
<gene>
    <name evidence="1" type="ORF">QAD02_003500</name>
</gene>
<reference evidence="1" key="1">
    <citation type="submission" date="2023-04" db="EMBL/GenBank/DDBJ databases">
        <title>A chromosome-level genome assembly of the parasitoid wasp Eretmocerus hayati.</title>
        <authorList>
            <person name="Zhong Y."/>
            <person name="Liu S."/>
            <person name="Liu Y."/>
        </authorList>
    </citation>
    <scope>NUCLEOTIDE SEQUENCE</scope>
    <source>
        <strain evidence="1">ZJU_SS_LIU_2023</strain>
    </source>
</reference>
<comment type="caution">
    <text evidence="1">The sequence shown here is derived from an EMBL/GenBank/DDBJ whole genome shotgun (WGS) entry which is preliminary data.</text>
</comment>
<evidence type="ECO:0000313" key="1">
    <source>
        <dbReference type="EMBL" id="KAJ8672241.1"/>
    </source>
</evidence>
<sequence length="264" mass="29341">MLVCTGGRLDESRRERLHLRNALAAQAIIERNMREGPSANAVEEDIQSKQGDRAPYQAQAPPGPAAQGRKCKKKGVPTPRPPSAPSYALVVKQADGVSDQDALARVKNCVIENRSVHVKRMRVARSGGVVVELPSNLEKTRVKMSGMFVNDSMTVMEPRAPRPQLIIFDVPSELLGEGLVEEIRERNFPELAPEIFWDQVRVVTVLGNEREMLNKGRMYVGWMSCRVKESVNVPRCWECMRFGLGMDGCRKEKGYVGDAEGPGI</sequence>
<accession>A0ACC2NMV2</accession>
<organism evidence="1 2">
    <name type="scientific">Eretmocerus hayati</name>
    <dbReference type="NCBI Taxonomy" id="131215"/>
    <lineage>
        <taxon>Eukaryota</taxon>
        <taxon>Metazoa</taxon>
        <taxon>Ecdysozoa</taxon>
        <taxon>Arthropoda</taxon>
        <taxon>Hexapoda</taxon>
        <taxon>Insecta</taxon>
        <taxon>Pterygota</taxon>
        <taxon>Neoptera</taxon>
        <taxon>Endopterygota</taxon>
        <taxon>Hymenoptera</taxon>
        <taxon>Apocrita</taxon>
        <taxon>Proctotrupomorpha</taxon>
        <taxon>Chalcidoidea</taxon>
        <taxon>Aphelinidae</taxon>
        <taxon>Aphelininae</taxon>
        <taxon>Eretmocerus</taxon>
    </lineage>
</organism>